<name>A0ABV5V5P1_9MICO</name>
<reference evidence="1 2" key="1">
    <citation type="submission" date="2024-09" db="EMBL/GenBank/DDBJ databases">
        <authorList>
            <person name="Sun Q."/>
            <person name="Mori K."/>
        </authorList>
    </citation>
    <scope>NUCLEOTIDE SEQUENCE [LARGE SCALE GENOMIC DNA]</scope>
    <source>
        <strain evidence="1 2">JCM 12763</strain>
    </source>
</reference>
<dbReference type="EMBL" id="JBHMAX010000024">
    <property type="protein sequence ID" value="MFB9733112.1"/>
    <property type="molecule type" value="Genomic_DNA"/>
</dbReference>
<evidence type="ECO:0000313" key="2">
    <source>
        <dbReference type="Proteomes" id="UP001589613"/>
    </source>
</evidence>
<comment type="caution">
    <text evidence="1">The sequence shown here is derived from an EMBL/GenBank/DDBJ whole genome shotgun (WGS) entry which is preliminary data.</text>
</comment>
<organism evidence="1 2">
    <name type="scientific">Ornithinimicrobium kibberense</name>
    <dbReference type="NCBI Taxonomy" id="282060"/>
    <lineage>
        <taxon>Bacteria</taxon>
        <taxon>Bacillati</taxon>
        <taxon>Actinomycetota</taxon>
        <taxon>Actinomycetes</taxon>
        <taxon>Micrococcales</taxon>
        <taxon>Ornithinimicrobiaceae</taxon>
        <taxon>Ornithinimicrobium</taxon>
    </lineage>
</organism>
<keyword evidence="2" id="KW-1185">Reference proteome</keyword>
<dbReference type="Proteomes" id="UP001589613">
    <property type="component" value="Unassembled WGS sequence"/>
</dbReference>
<evidence type="ECO:0000313" key="1">
    <source>
        <dbReference type="EMBL" id="MFB9733112.1"/>
    </source>
</evidence>
<gene>
    <name evidence="1" type="ORF">ACFFN0_13765</name>
</gene>
<protein>
    <submittedName>
        <fullName evidence="1">Uncharacterized protein</fullName>
    </submittedName>
</protein>
<accession>A0ABV5V5P1</accession>
<sequence length="212" mass="22416">MTSRTWTFTGRILGVGTSSGVRLVVGVWDTSPLGSFADVMVERADGHRVLLAPSREVADFVTGTYSFDETRIEPVEVDLAAGGPAPTDGPPATFSVATPSLTLAATLGRRTALGWLLRGIPRRVAASPLLSTVTDPVARVVLRGVRTRGSAGQGRREFYGATDLRTVTAVTARLDGVDLGTLTPVDPPARFGFSSTPRRPALTEVVTTIVER</sequence>
<dbReference type="RefSeq" id="WP_141337978.1">
    <property type="nucleotide sequence ID" value="NZ_JBHMAX010000024.1"/>
</dbReference>
<proteinExistence type="predicted"/>